<gene>
    <name evidence="9" type="ORF">CKAN_00602300</name>
</gene>
<dbReference type="Pfam" id="PF01428">
    <property type="entry name" value="zf-AN1"/>
    <property type="match status" value="1"/>
</dbReference>
<proteinExistence type="predicted"/>
<evidence type="ECO:0000256" key="1">
    <source>
        <dbReference type="ARBA" id="ARBA00003732"/>
    </source>
</evidence>
<organism evidence="9 10">
    <name type="scientific">Cinnamomum micranthum f. kanehirae</name>
    <dbReference type="NCBI Taxonomy" id="337451"/>
    <lineage>
        <taxon>Eukaryota</taxon>
        <taxon>Viridiplantae</taxon>
        <taxon>Streptophyta</taxon>
        <taxon>Embryophyta</taxon>
        <taxon>Tracheophyta</taxon>
        <taxon>Spermatophyta</taxon>
        <taxon>Magnoliopsida</taxon>
        <taxon>Magnoliidae</taxon>
        <taxon>Laurales</taxon>
        <taxon>Lauraceae</taxon>
        <taxon>Cinnamomum</taxon>
    </lineage>
</organism>
<keyword evidence="10" id="KW-1185">Reference proteome</keyword>
<dbReference type="FunFam" id="4.10.1110.10:FF:000001">
    <property type="entry name" value="Zinc finger AN1-type containing 6"/>
    <property type="match status" value="1"/>
</dbReference>
<dbReference type="Gene3D" id="1.20.5.4770">
    <property type="match status" value="1"/>
</dbReference>
<dbReference type="Proteomes" id="UP000283530">
    <property type="component" value="Unassembled WGS sequence"/>
</dbReference>
<feature type="compositionally biased region" description="Low complexity" evidence="6">
    <location>
        <begin position="45"/>
        <end position="57"/>
    </location>
</feature>
<evidence type="ECO:0000256" key="4">
    <source>
        <dbReference type="ARBA" id="ARBA00022833"/>
    </source>
</evidence>
<comment type="function">
    <text evidence="1">May be involved in environmental stress response.</text>
</comment>
<dbReference type="GO" id="GO:0008270">
    <property type="term" value="F:zinc ion binding"/>
    <property type="evidence" value="ECO:0007669"/>
    <property type="project" value="UniProtKB-KW"/>
</dbReference>
<reference evidence="9 10" key="1">
    <citation type="journal article" date="2019" name="Nat. Plants">
        <title>Stout camphor tree genome fills gaps in understanding of flowering plant genome evolution.</title>
        <authorList>
            <person name="Chaw S.M."/>
            <person name="Liu Y.C."/>
            <person name="Wu Y.W."/>
            <person name="Wang H.Y."/>
            <person name="Lin C.I."/>
            <person name="Wu C.S."/>
            <person name="Ke H.M."/>
            <person name="Chang L.Y."/>
            <person name="Hsu C.Y."/>
            <person name="Yang H.T."/>
            <person name="Sudianto E."/>
            <person name="Hsu M.H."/>
            <person name="Wu K.P."/>
            <person name="Wang L.N."/>
            <person name="Leebens-Mack J.H."/>
            <person name="Tsai I.J."/>
        </authorList>
    </citation>
    <scope>NUCLEOTIDE SEQUENCE [LARGE SCALE GENOMIC DNA]</scope>
    <source>
        <strain evidence="10">cv. Chaw 1501</strain>
        <tissue evidence="9">Young leaves</tissue>
    </source>
</reference>
<dbReference type="InterPro" id="IPR002653">
    <property type="entry name" value="Znf_A20"/>
</dbReference>
<evidence type="ECO:0000313" key="10">
    <source>
        <dbReference type="Proteomes" id="UP000283530"/>
    </source>
</evidence>
<protein>
    <submittedName>
        <fullName evidence="9">Zinc finger A20 and AN1 domain-containing protein</fullName>
    </submittedName>
</protein>
<evidence type="ECO:0000313" key="9">
    <source>
        <dbReference type="EMBL" id="RWR77532.1"/>
    </source>
</evidence>
<evidence type="ECO:0000256" key="5">
    <source>
        <dbReference type="PROSITE-ProRule" id="PRU00449"/>
    </source>
</evidence>
<dbReference type="AlphaFoldDB" id="A0A3S3Q1J7"/>
<dbReference type="PROSITE" id="PS51036">
    <property type="entry name" value="ZF_A20"/>
    <property type="match status" value="1"/>
</dbReference>
<dbReference type="SMART" id="SM00154">
    <property type="entry name" value="ZnF_AN1"/>
    <property type="match status" value="1"/>
</dbReference>
<comment type="caution">
    <text evidence="9">The sequence shown here is derived from an EMBL/GenBank/DDBJ whole genome shotgun (WGS) entry which is preliminary data.</text>
</comment>
<dbReference type="STRING" id="337451.A0A3S3Q1J7"/>
<evidence type="ECO:0000256" key="6">
    <source>
        <dbReference type="SAM" id="MobiDB-lite"/>
    </source>
</evidence>
<evidence type="ECO:0000259" key="7">
    <source>
        <dbReference type="PROSITE" id="PS51036"/>
    </source>
</evidence>
<dbReference type="InterPro" id="IPR000058">
    <property type="entry name" value="Znf_AN1"/>
</dbReference>
<dbReference type="SMART" id="SM00259">
    <property type="entry name" value="ZnF_A20"/>
    <property type="match status" value="1"/>
</dbReference>
<dbReference type="Pfam" id="PF01754">
    <property type="entry name" value="zf-A20"/>
    <property type="match status" value="1"/>
</dbReference>
<evidence type="ECO:0000256" key="3">
    <source>
        <dbReference type="ARBA" id="ARBA00022771"/>
    </source>
</evidence>
<evidence type="ECO:0000259" key="8">
    <source>
        <dbReference type="PROSITE" id="PS51039"/>
    </source>
</evidence>
<dbReference type="OrthoDB" id="428577at2759"/>
<keyword evidence="4" id="KW-0862">Zinc</keyword>
<evidence type="ECO:0000256" key="2">
    <source>
        <dbReference type="ARBA" id="ARBA00022723"/>
    </source>
</evidence>
<dbReference type="Gene3D" id="4.10.1110.10">
    <property type="entry name" value="AN1-like Zinc finger"/>
    <property type="match status" value="1"/>
</dbReference>
<dbReference type="InterPro" id="IPR035896">
    <property type="entry name" value="AN1-like_Znf"/>
</dbReference>
<dbReference type="InterPro" id="IPR050652">
    <property type="entry name" value="AN1_A20_ZnFinger"/>
</dbReference>
<dbReference type="PANTHER" id="PTHR10634:SF149">
    <property type="entry name" value="AN1-TYPE DOMAIN-CONTAINING PROTEIN-RELATED"/>
    <property type="match status" value="1"/>
</dbReference>
<dbReference type="GO" id="GO:0003677">
    <property type="term" value="F:DNA binding"/>
    <property type="evidence" value="ECO:0007669"/>
    <property type="project" value="InterPro"/>
</dbReference>
<name>A0A3S3Q1J7_9MAGN</name>
<sequence length="151" mass="16717">MDKEIQHREAEAPNEPILCSNNCGFFGSSATNNLCSKCYRDFVLKQSQSSSSASSSVSEKEKKEVEEPVKVGGILDASASAEEPVKQPASRCNFCRKRVGLTGFNCRCGETFCSLHRYSDRHNCPFDYKKAGRDEIARANPALKAEKIDQI</sequence>
<accession>A0A3S3Q1J7</accession>
<dbReference type="PANTHER" id="PTHR10634">
    <property type="entry name" value="AN1-TYPE ZINC FINGER PROTEIN"/>
    <property type="match status" value="1"/>
</dbReference>
<feature type="compositionally biased region" description="Basic and acidic residues" evidence="6">
    <location>
        <begin position="58"/>
        <end position="69"/>
    </location>
</feature>
<dbReference type="SUPFAM" id="SSF118310">
    <property type="entry name" value="AN1-like Zinc finger"/>
    <property type="match status" value="1"/>
</dbReference>
<dbReference type="PROSITE" id="PS51039">
    <property type="entry name" value="ZF_AN1"/>
    <property type="match status" value="1"/>
</dbReference>
<feature type="domain" description="A20-type" evidence="7">
    <location>
        <begin position="13"/>
        <end position="47"/>
    </location>
</feature>
<keyword evidence="2" id="KW-0479">Metal-binding</keyword>
<feature type="region of interest" description="Disordered" evidence="6">
    <location>
        <begin position="45"/>
        <end position="69"/>
    </location>
</feature>
<dbReference type="EMBL" id="QPKB01000002">
    <property type="protein sequence ID" value="RWR77532.1"/>
    <property type="molecule type" value="Genomic_DNA"/>
</dbReference>
<keyword evidence="3 5" id="KW-0863">Zinc-finger</keyword>
<dbReference type="SUPFAM" id="SSF57716">
    <property type="entry name" value="Glucocorticoid receptor-like (DNA-binding domain)"/>
    <property type="match status" value="1"/>
</dbReference>
<feature type="domain" description="AN1-type" evidence="8">
    <location>
        <begin position="86"/>
        <end position="132"/>
    </location>
</feature>